<evidence type="ECO:0000256" key="1">
    <source>
        <dbReference type="SAM" id="MobiDB-lite"/>
    </source>
</evidence>
<feature type="compositionally biased region" description="Basic and acidic residues" evidence="1">
    <location>
        <begin position="465"/>
        <end position="474"/>
    </location>
</feature>
<proteinExistence type="predicted"/>
<keyword evidence="3" id="KW-1185">Reference proteome</keyword>
<gene>
    <name evidence="2" type="primary">A08p003820.1_BraROA</name>
    <name evidence="2" type="ORF">IGI04_029520</name>
</gene>
<organism evidence="2 3">
    <name type="scientific">Brassica rapa subsp. trilocularis</name>
    <dbReference type="NCBI Taxonomy" id="1813537"/>
    <lineage>
        <taxon>Eukaryota</taxon>
        <taxon>Viridiplantae</taxon>
        <taxon>Streptophyta</taxon>
        <taxon>Embryophyta</taxon>
        <taxon>Tracheophyta</taxon>
        <taxon>Spermatophyta</taxon>
        <taxon>Magnoliopsida</taxon>
        <taxon>eudicotyledons</taxon>
        <taxon>Gunneridae</taxon>
        <taxon>Pentapetalae</taxon>
        <taxon>rosids</taxon>
        <taxon>malvids</taxon>
        <taxon>Brassicales</taxon>
        <taxon>Brassicaceae</taxon>
        <taxon>Brassiceae</taxon>
        <taxon>Brassica</taxon>
    </lineage>
</organism>
<comment type="caution">
    <text evidence="2">The sequence shown here is derived from an EMBL/GenBank/DDBJ whole genome shotgun (WGS) entry which is preliminary data.</text>
</comment>
<dbReference type="EMBL" id="JADBGQ010000007">
    <property type="protein sequence ID" value="KAG5387979.1"/>
    <property type="molecule type" value="Genomic_DNA"/>
</dbReference>
<feature type="region of interest" description="Disordered" evidence="1">
    <location>
        <begin position="214"/>
        <end position="259"/>
    </location>
</feature>
<accession>A0ABQ7LN28</accession>
<feature type="region of interest" description="Disordered" evidence="1">
    <location>
        <begin position="395"/>
        <end position="488"/>
    </location>
</feature>
<reference evidence="2 3" key="1">
    <citation type="submission" date="2021-03" db="EMBL/GenBank/DDBJ databases">
        <authorList>
            <person name="King G.J."/>
            <person name="Bancroft I."/>
            <person name="Baten A."/>
            <person name="Bloomfield J."/>
            <person name="Borpatragohain P."/>
            <person name="He Z."/>
            <person name="Irish N."/>
            <person name="Irwin J."/>
            <person name="Liu K."/>
            <person name="Mauleon R.P."/>
            <person name="Moore J."/>
            <person name="Morris R."/>
            <person name="Ostergaard L."/>
            <person name="Wang B."/>
            <person name="Wells R."/>
        </authorList>
    </citation>
    <scope>NUCLEOTIDE SEQUENCE [LARGE SCALE GENOMIC DNA]</scope>
    <source>
        <strain evidence="2">R-o-18</strain>
        <tissue evidence="2">Leaf</tissue>
    </source>
</reference>
<feature type="compositionally biased region" description="Basic and acidic residues" evidence="1">
    <location>
        <begin position="395"/>
        <end position="424"/>
    </location>
</feature>
<evidence type="ECO:0000313" key="3">
    <source>
        <dbReference type="Proteomes" id="UP000823674"/>
    </source>
</evidence>
<feature type="region of interest" description="Disordered" evidence="1">
    <location>
        <begin position="179"/>
        <end position="198"/>
    </location>
</feature>
<evidence type="ECO:0000313" key="2">
    <source>
        <dbReference type="EMBL" id="KAG5387979.1"/>
    </source>
</evidence>
<feature type="compositionally biased region" description="Basic and acidic residues" evidence="1">
    <location>
        <begin position="186"/>
        <end position="198"/>
    </location>
</feature>
<dbReference type="Proteomes" id="UP000823674">
    <property type="component" value="Chromosome A08"/>
</dbReference>
<feature type="compositionally biased region" description="Basic and acidic residues" evidence="1">
    <location>
        <begin position="228"/>
        <end position="255"/>
    </location>
</feature>
<sequence length="488" mass="55007">MESRDWDPGNQWRSGDYGWLRRFSSNGIEGSRQIGDAYQSYIGKILVRTIQRWMFMVFQFGLRNIRFRGSYFKESDDGIVWIVRWISFNSRSQESSGIILDRITKGILFFYARMGTNRYGFDWIRVQCEVKILGIIWIQGDNHGFITDRFGTNDGVVWVEGIGGKHKERARSYKGVVINGNTGNQQKERDGREYYGKGKGKMVEENDHKWRRVAEKGNKNSINNRGTYRGDGEGSRQRMPRREDERGVTQEERSRVISGKATGQAEDQLVMKGPCVEEREEGELQCSEAKVGKDNKLVEIVQQDAPSLEFQEELAKTQATGAAVISDPMDTENGLQVVNSLIDNVNEVEDGGDTDRIMDMDEIRAVFLEHGVDMDAADLEECSEGEMAEALRELEQASGEDNREVEQVTNVEAEKDMADGDVGKKNGSRKRLFKPTISTAASTKMRLAKALVSPRKRAVGKTGTRHGEPGKQMENKGPSIPKLGPPKP</sequence>
<protein>
    <submittedName>
        <fullName evidence="2">Uncharacterized protein</fullName>
    </submittedName>
</protein>
<name>A0ABQ7LN28_BRACM</name>